<evidence type="ECO:0000259" key="1">
    <source>
        <dbReference type="Pfam" id="PF02698"/>
    </source>
</evidence>
<organism evidence="2 3">
    <name type="scientific">Floridaenema evergladense BLCC-F167</name>
    <dbReference type="NCBI Taxonomy" id="3153639"/>
    <lineage>
        <taxon>Bacteria</taxon>
        <taxon>Bacillati</taxon>
        <taxon>Cyanobacteriota</taxon>
        <taxon>Cyanophyceae</taxon>
        <taxon>Oscillatoriophycideae</taxon>
        <taxon>Aerosakkonematales</taxon>
        <taxon>Aerosakkonemataceae</taxon>
        <taxon>Floridanema</taxon>
        <taxon>Floridanema evergladense</taxon>
    </lineage>
</organism>
<dbReference type="Pfam" id="PF02698">
    <property type="entry name" value="DUF218"/>
    <property type="match status" value="1"/>
</dbReference>
<gene>
    <name evidence="2" type="ORF">ACE1CA_04670</name>
</gene>
<sequence>MKIPKMGMLLRFSALRLIKLAIIGFLVVLMTFIPVRIAIANIQAPQPQAILTLGSWLDREYFTAQFATKHPNLEIWVSSGTSPEFARPIFRAFGIPNSRVHLDYRAVDTVTNFTTLINDFKSRKIQHLYLITSAYHITRAKAIATLILGSQGIIFTPLTVSSNEPSESWLRILRDICRSLLWIFTGRTGASLNSHF</sequence>
<reference evidence="2 3" key="1">
    <citation type="submission" date="2024-09" db="EMBL/GenBank/DDBJ databases">
        <title>Floridaenema gen nov. (Aerosakkonemataceae, Aerosakkonematales ord. nov., Cyanobacteria) from benthic tropical and subtropical fresh waters, with the description of four new species.</title>
        <authorList>
            <person name="Moretto J.A."/>
            <person name="Berthold D.E."/>
            <person name="Lefler F.W."/>
            <person name="Huang I.-S."/>
            <person name="Laughinghouse H. IV."/>
        </authorList>
    </citation>
    <scope>NUCLEOTIDE SEQUENCE [LARGE SCALE GENOMIC DNA]</scope>
    <source>
        <strain evidence="2 3">BLCC-F167</strain>
    </source>
</reference>
<feature type="domain" description="DUF218" evidence="1">
    <location>
        <begin position="49"/>
        <end position="162"/>
    </location>
</feature>
<dbReference type="InterPro" id="IPR003848">
    <property type="entry name" value="DUF218"/>
</dbReference>
<proteinExistence type="predicted"/>
<accession>A0ABV4WG87</accession>
<dbReference type="CDD" id="cd06259">
    <property type="entry name" value="YdcF-like"/>
    <property type="match status" value="1"/>
</dbReference>
<evidence type="ECO:0000313" key="2">
    <source>
        <dbReference type="EMBL" id="MFB2833806.1"/>
    </source>
</evidence>
<keyword evidence="3" id="KW-1185">Reference proteome</keyword>
<evidence type="ECO:0000313" key="3">
    <source>
        <dbReference type="Proteomes" id="UP001576780"/>
    </source>
</evidence>
<dbReference type="RefSeq" id="WP_413276258.1">
    <property type="nucleotide sequence ID" value="NZ_JBHFNT010000047.1"/>
</dbReference>
<dbReference type="PANTHER" id="PTHR30336">
    <property type="entry name" value="INNER MEMBRANE PROTEIN, PROBABLE PERMEASE"/>
    <property type="match status" value="1"/>
</dbReference>
<dbReference type="EMBL" id="JBHFNT010000047">
    <property type="protein sequence ID" value="MFB2833806.1"/>
    <property type="molecule type" value="Genomic_DNA"/>
</dbReference>
<dbReference type="Proteomes" id="UP001576780">
    <property type="component" value="Unassembled WGS sequence"/>
</dbReference>
<name>A0ABV4WG87_9CYAN</name>
<dbReference type="PANTHER" id="PTHR30336:SF20">
    <property type="entry name" value="DUF218 DOMAIN-CONTAINING PROTEIN"/>
    <property type="match status" value="1"/>
</dbReference>
<comment type="caution">
    <text evidence="2">The sequence shown here is derived from an EMBL/GenBank/DDBJ whole genome shotgun (WGS) entry which is preliminary data.</text>
</comment>
<protein>
    <submittedName>
        <fullName evidence="2">YdcF family protein</fullName>
    </submittedName>
</protein>
<dbReference type="InterPro" id="IPR051599">
    <property type="entry name" value="Cell_Envelope_Assoc"/>
</dbReference>